<dbReference type="InterPro" id="IPR024986">
    <property type="entry name" value="Nipped-B_C"/>
</dbReference>
<dbReference type="Pfam" id="PF12830">
    <property type="entry name" value="Nipped-B_C"/>
    <property type="match status" value="1"/>
</dbReference>
<dbReference type="InterPro" id="IPR011989">
    <property type="entry name" value="ARM-like"/>
</dbReference>
<dbReference type="InterPro" id="IPR033031">
    <property type="entry name" value="Scc2/Nipped-B"/>
</dbReference>
<dbReference type="Pfam" id="PF12765">
    <property type="entry name" value="Cohesin_HEAT"/>
    <property type="match status" value="1"/>
</dbReference>
<feature type="domain" description="Sister chromatid cohesion C-terminal" evidence="8">
    <location>
        <begin position="1306"/>
        <end position="1486"/>
    </location>
</feature>
<accession>A0A9P6MAH6</accession>
<evidence type="ECO:0000256" key="4">
    <source>
        <dbReference type="ARBA" id="ARBA00023242"/>
    </source>
</evidence>
<protein>
    <recommendedName>
        <fullName evidence="6">Sister chromatid cohesion protein</fullName>
    </recommendedName>
</protein>
<dbReference type="SUPFAM" id="SSF48371">
    <property type="entry name" value="ARM repeat"/>
    <property type="match status" value="1"/>
</dbReference>
<dbReference type="InterPro" id="IPR026003">
    <property type="entry name" value="Cohesin_HEAT"/>
</dbReference>
<comment type="subcellular location">
    <subcellularLocation>
        <location evidence="1 6">Nucleus</location>
    </subcellularLocation>
</comment>
<evidence type="ECO:0000256" key="7">
    <source>
        <dbReference type="SAM" id="MobiDB-lite"/>
    </source>
</evidence>
<dbReference type="GO" id="GO:0034087">
    <property type="term" value="P:establishment of mitotic sister chromatid cohesion"/>
    <property type="evidence" value="ECO:0007669"/>
    <property type="project" value="TreeGrafter"/>
</dbReference>
<dbReference type="GO" id="GO:0061775">
    <property type="term" value="F:cohesin loader activity"/>
    <property type="evidence" value="ECO:0007669"/>
    <property type="project" value="InterPro"/>
</dbReference>
<dbReference type="Gene3D" id="1.25.10.10">
    <property type="entry name" value="Leucine-rich Repeat Variant"/>
    <property type="match status" value="1"/>
</dbReference>
<dbReference type="EMBL" id="JAAAHW010003365">
    <property type="protein sequence ID" value="KAF9984672.1"/>
    <property type="molecule type" value="Genomic_DNA"/>
</dbReference>
<evidence type="ECO:0000313" key="10">
    <source>
        <dbReference type="Proteomes" id="UP000749646"/>
    </source>
</evidence>
<comment type="similarity">
    <text evidence="2 6">Belongs to the SCC2/Nipped-B family.</text>
</comment>
<dbReference type="CDD" id="cd23958">
    <property type="entry name" value="SCC2"/>
    <property type="match status" value="1"/>
</dbReference>
<dbReference type="GO" id="GO:0090694">
    <property type="term" value="C:Scc2-Scc4 cohesin loading complex"/>
    <property type="evidence" value="ECO:0007669"/>
    <property type="project" value="TreeGrafter"/>
</dbReference>
<feature type="region of interest" description="Disordered" evidence="7">
    <location>
        <begin position="1685"/>
        <end position="1718"/>
    </location>
</feature>
<evidence type="ECO:0000256" key="1">
    <source>
        <dbReference type="ARBA" id="ARBA00004123"/>
    </source>
</evidence>
<keyword evidence="4 6" id="KW-0539">Nucleus</keyword>
<dbReference type="Proteomes" id="UP000749646">
    <property type="component" value="Unassembled WGS sequence"/>
</dbReference>
<keyword evidence="5 6" id="KW-0131">Cell cycle</keyword>
<dbReference type="GO" id="GO:0010468">
    <property type="term" value="P:regulation of gene expression"/>
    <property type="evidence" value="ECO:0007669"/>
    <property type="project" value="InterPro"/>
</dbReference>
<reference evidence="9" key="1">
    <citation type="journal article" date="2020" name="Fungal Divers.">
        <title>Resolving the Mortierellaceae phylogeny through synthesis of multi-gene phylogenetics and phylogenomics.</title>
        <authorList>
            <person name="Vandepol N."/>
            <person name="Liber J."/>
            <person name="Desiro A."/>
            <person name="Na H."/>
            <person name="Kennedy M."/>
            <person name="Barry K."/>
            <person name="Grigoriev I.V."/>
            <person name="Miller A.N."/>
            <person name="O'Donnell K."/>
            <person name="Stajich J.E."/>
            <person name="Bonito G."/>
        </authorList>
    </citation>
    <scope>NUCLEOTIDE SEQUENCE</scope>
    <source>
        <strain evidence="9">MES-2147</strain>
    </source>
</reference>
<dbReference type="GO" id="GO:0140588">
    <property type="term" value="P:chromatin looping"/>
    <property type="evidence" value="ECO:0007669"/>
    <property type="project" value="InterPro"/>
</dbReference>
<evidence type="ECO:0000256" key="3">
    <source>
        <dbReference type="ARBA" id="ARBA00022737"/>
    </source>
</evidence>
<dbReference type="GO" id="GO:0071169">
    <property type="term" value="P:establishment of protein localization to chromatin"/>
    <property type="evidence" value="ECO:0007669"/>
    <property type="project" value="TreeGrafter"/>
</dbReference>
<feature type="region of interest" description="Disordered" evidence="7">
    <location>
        <begin position="932"/>
        <end position="952"/>
    </location>
</feature>
<gene>
    <name evidence="9" type="primary">SCC2</name>
    <name evidence="9" type="ORF">BGZ65_012925</name>
</gene>
<proteinExistence type="inferred from homology"/>
<dbReference type="OrthoDB" id="418242at2759"/>
<evidence type="ECO:0000256" key="2">
    <source>
        <dbReference type="ARBA" id="ARBA00009252"/>
    </source>
</evidence>
<dbReference type="GO" id="GO:0003682">
    <property type="term" value="F:chromatin binding"/>
    <property type="evidence" value="ECO:0007669"/>
    <property type="project" value="TreeGrafter"/>
</dbReference>
<evidence type="ECO:0000256" key="5">
    <source>
        <dbReference type="ARBA" id="ARBA00023306"/>
    </source>
</evidence>
<organism evidence="9 10">
    <name type="scientific">Modicella reniformis</name>
    <dbReference type="NCBI Taxonomy" id="1440133"/>
    <lineage>
        <taxon>Eukaryota</taxon>
        <taxon>Fungi</taxon>
        <taxon>Fungi incertae sedis</taxon>
        <taxon>Mucoromycota</taxon>
        <taxon>Mortierellomycotina</taxon>
        <taxon>Mortierellomycetes</taxon>
        <taxon>Mortierellales</taxon>
        <taxon>Mortierellaceae</taxon>
        <taxon>Modicella</taxon>
    </lineage>
</organism>
<name>A0A9P6MAH6_9FUNG</name>
<evidence type="ECO:0000256" key="6">
    <source>
        <dbReference type="RuleBase" id="RU364107"/>
    </source>
</evidence>
<dbReference type="InterPro" id="IPR016024">
    <property type="entry name" value="ARM-type_fold"/>
</dbReference>
<dbReference type="PANTHER" id="PTHR21704">
    <property type="entry name" value="NIPPED-B-LIKE PROTEIN DELANGIN SCC2-RELATED"/>
    <property type="match status" value="1"/>
</dbReference>
<feature type="compositionally biased region" description="Basic and acidic residues" evidence="7">
    <location>
        <begin position="1705"/>
        <end position="1718"/>
    </location>
</feature>
<keyword evidence="3 6" id="KW-0677">Repeat</keyword>
<feature type="compositionally biased region" description="Polar residues" evidence="7">
    <location>
        <begin position="940"/>
        <end position="949"/>
    </location>
</feature>
<sequence length="1718" mass="192874">MLTRNHIPTDASSGLQYSALASLTSVDSAFPEFRLMQPQDASAKTILDQNGLSEHALSFQRQYLSTVVFNADVENICFQSASQITAIKESFSPHFEYPLSLLAESILDHCTNSNEKFDAGQVYQLPRIDAYDTLNQLRKMAAVSYENVSYEHLPLEVPNREELERNVHTSMLSSRKRAAQDRQDIEEDRSLCIERSHKRIKPKSDLEFIEIDLDRFTGVSHSITPSSQATQDVRISSDSALAGPLNVLSLEENDPTAYFEDLVVQYMERITNVAPGSGDHIIHLTSSELRQLGLIFESLSKKGILADVQVDTLSELLKYLDTSMSDFVRTGLLSSDDDEFTQDEQAMREKASLDLDYTVMALEHVRLSIIVFNGEDLQQHLFPEELLIASLTVFKSQLETFLAPALQFPEANSGLFMSSRIFKVVVADEPLKAKLLSLIRITGEICNKLSRSDRTDLSDSAIVKLVYTGLSLFFIDTSEMALGPTEAESLKRAGSSVLRMVYAKYADQRTTILEEILSSLIKLPHGKKIFKGFRSIDGLKLHSFSALLMQLVQASAVNPLPDVAPTDFQNLHRSAQMIEMQKVTLPVSFVALFSLKQSYDLKAKCLDDGNSESTSKTMAVDSLGLIAAKVKTILHQLTIETTANHDSGTETELWQFFGELNADTKLNNLVHLQARYNSVVECLSFVEASDSAARAAKNSWICQWITTICTVATKSLQGLEWRNDNWELLTSECLRYWKLYNSLERRHKSKAQMIGKEVSLSATYLTARQQLFASFDMFLSRILGTLEAGAVTLRAKSLKALSFIVTGDCTVLAQHNVRKTIALRLQDPSPSVRDAATELVGRYMLQDATIRKCYYDIVSDRISDTGLNVRKRVMRLLRDMYFKTDEPAMRSDIAQRLLLRVHDEETTVKDLAIKSVTEVWFTPFLQATSRPKESHEKAYESTSGPVSSSQKREVSKHARLLVDVVSKLSIPQEEAFTSVIQHMIKPDRGHHSLLSTTAKDCTRSFSAIVDCLVDLVQTLQEEDAPKLEIAAALHTLCTFVKSEPQLIEAKHLSALVVYFHCATTPEDWRITMFVLRVYQNATHAIRDVPLSDVQTAERLLLALVAKCPTILLPEAVSVLCLIAKARTVHSERLCKFFQTCMDLLIGDAEKFRSAANVQENKMRRLMTIVGLICMHFPFEQINKDNPRQAHLEKIKAKMAPTIQDYVFDTLASLCEGNYARSLKQAALQSLGFLFMPFPSLLNTSRSIHIMDSIFEDQDIGLKTELLQIYVSFLVRLQSAPVSTQEDDVKHSLIAEAEDHLEMAIGSAVMQRYLDRVLRCALVHDRGIQTVAVDVISQVTLQALVHPVLCMPVIVALEASDDPSLGDRAFKIHQDLHQKYSSLIYSKSMECIRVMYNYQQDIHRGHSDIQGYKVIPETGNAAALLNPFYSLVGDKRQARNALLLALVKVLDPDLTASEAEIDGNYCRFIAENIAYLEYRTMEEIYLNLATTTSDPLYTSNFNASREPDALVQHGSTNGTYKKSTVVKGTKNGRGRVQAVDAVECDFHGDIEGVSRNLDVITHQIRPCGGKEDMESGFSLSVLARLSIVVEAAVLLKSHLKRMYDISEAKSQQFHPTTHASHKEKCAPRLTGLLARIQWRWSAQEVNAICGKTHTRRDDKIWKDLIKRQIEQFRALIEAEAIQRSQIEDAEGHRQGHLLGTKRGHARKDELPREESEGEE</sequence>
<evidence type="ECO:0000259" key="8">
    <source>
        <dbReference type="Pfam" id="PF12830"/>
    </source>
</evidence>
<evidence type="ECO:0000313" key="9">
    <source>
        <dbReference type="EMBL" id="KAF9984672.1"/>
    </source>
</evidence>
<dbReference type="GO" id="GO:1990414">
    <property type="term" value="P:replication-born double-strand break repair via sister chromatid exchange"/>
    <property type="evidence" value="ECO:0007669"/>
    <property type="project" value="TreeGrafter"/>
</dbReference>
<dbReference type="PANTHER" id="PTHR21704:SF18">
    <property type="entry name" value="NIPPED-B-LIKE PROTEIN"/>
    <property type="match status" value="1"/>
</dbReference>
<keyword evidence="10" id="KW-1185">Reference proteome</keyword>
<comment type="caution">
    <text evidence="9">The sequence shown here is derived from an EMBL/GenBank/DDBJ whole genome shotgun (WGS) entry which is preliminary data.</text>
</comment>